<sequence length="39" mass="4624">MPVACNSQIYEIKSQMRHKVLILILTIKDMMEIFNNQND</sequence>
<name>A0A375AE22_9GAMM</name>
<keyword evidence="2" id="KW-1185">Reference proteome</keyword>
<accession>A0A375AE22</accession>
<dbReference type="AlphaFoldDB" id="A0A375AE22"/>
<proteinExistence type="predicted"/>
<dbReference type="EMBL" id="LT615367">
    <property type="protein sequence ID" value="SLM64338.1"/>
    <property type="molecule type" value="Genomic_DNA"/>
</dbReference>
<dbReference type="KEGG" id="daq:DAQ1742_03538"/>
<dbReference type="Proteomes" id="UP000294820">
    <property type="component" value="Chromosome 1"/>
</dbReference>
<gene>
    <name evidence="1" type="ORF">DAQ1742_03538</name>
</gene>
<organism evidence="1 2">
    <name type="scientific">Dickeya aquatica</name>
    <dbReference type="NCBI Taxonomy" id="1401087"/>
    <lineage>
        <taxon>Bacteria</taxon>
        <taxon>Pseudomonadati</taxon>
        <taxon>Pseudomonadota</taxon>
        <taxon>Gammaproteobacteria</taxon>
        <taxon>Enterobacterales</taxon>
        <taxon>Pectobacteriaceae</taxon>
        <taxon>Dickeya</taxon>
    </lineage>
</organism>
<reference evidence="1 2" key="1">
    <citation type="submission" date="2016-09" db="EMBL/GenBank/DDBJ databases">
        <authorList>
            <person name="Reverchon S."/>
            <person name="Nasser W."/>
            <person name="Leonard S."/>
            <person name="Brochier C."/>
            <person name="Duprey A."/>
        </authorList>
    </citation>
    <scope>NUCLEOTIDE SEQUENCE [LARGE SCALE GENOMIC DNA]</scope>
    <source>
        <strain evidence="1 2">174/2</strain>
    </source>
</reference>
<evidence type="ECO:0000313" key="2">
    <source>
        <dbReference type="Proteomes" id="UP000294820"/>
    </source>
</evidence>
<protein>
    <submittedName>
        <fullName evidence="1">Uncharacterized protein</fullName>
    </submittedName>
</protein>
<evidence type="ECO:0000313" key="1">
    <source>
        <dbReference type="EMBL" id="SLM64338.1"/>
    </source>
</evidence>